<dbReference type="Proteomes" id="UP000006791">
    <property type="component" value="Chromosome 1"/>
</dbReference>
<sequence>MTDPGLPKQTEAEQILISGAKKVPQFTMAKKLMQLPDCSALQYSMWQFMLKGSALYPPLASNPGLQRLARCLFLMALILMALMGWAILMGLCLPTLRPNKATRS</sequence>
<reference evidence="2 3" key="1">
    <citation type="journal article" date="2012" name="Environ. Microbiol.">
        <title>Complete genome of Candidatus Chloracidobacterium thermophilum, a chlorophyll-based photoheterotroph belonging to the phylum Acidobacteria.</title>
        <authorList>
            <person name="Garcia Costas A.M."/>
            <person name="Liu Z."/>
            <person name="Tomsho L.P."/>
            <person name="Schuster S.C."/>
            <person name="Ward D.M."/>
            <person name="Bryant D.A."/>
        </authorList>
    </citation>
    <scope>NUCLEOTIDE SEQUENCE [LARGE SCALE GENOMIC DNA]</scope>
    <source>
        <strain evidence="2 3">B</strain>
    </source>
</reference>
<evidence type="ECO:0000313" key="3">
    <source>
        <dbReference type="Proteomes" id="UP000006791"/>
    </source>
</evidence>
<dbReference type="KEGG" id="ctm:Cabther_A0592"/>
<gene>
    <name evidence="2" type="ordered locus">Cabther_A0592</name>
</gene>
<keyword evidence="1" id="KW-1133">Transmembrane helix</keyword>
<dbReference type="AlphaFoldDB" id="G2LED0"/>
<dbReference type="EMBL" id="CP002514">
    <property type="protein sequence ID" value="AEP11350.1"/>
    <property type="molecule type" value="Genomic_DNA"/>
</dbReference>
<keyword evidence="1" id="KW-0472">Membrane</keyword>
<accession>G2LED0</accession>
<proteinExistence type="predicted"/>
<dbReference type="HOGENOM" id="CLU_2245130_0_0_0"/>
<keyword evidence="3" id="KW-1185">Reference proteome</keyword>
<organism evidence="2 3">
    <name type="scientific">Chloracidobacterium thermophilum (strain B)</name>
    <dbReference type="NCBI Taxonomy" id="981222"/>
    <lineage>
        <taxon>Bacteria</taxon>
        <taxon>Pseudomonadati</taxon>
        <taxon>Acidobacteriota</taxon>
        <taxon>Terriglobia</taxon>
        <taxon>Terriglobales</taxon>
        <taxon>Acidobacteriaceae</taxon>
        <taxon>Chloracidobacterium</taxon>
    </lineage>
</organism>
<name>G2LED0_CHLTF</name>
<keyword evidence="1" id="KW-0812">Transmembrane</keyword>
<evidence type="ECO:0000256" key="1">
    <source>
        <dbReference type="SAM" id="Phobius"/>
    </source>
</evidence>
<evidence type="ECO:0000313" key="2">
    <source>
        <dbReference type="EMBL" id="AEP11350.1"/>
    </source>
</evidence>
<feature type="transmembrane region" description="Helical" evidence="1">
    <location>
        <begin position="72"/>
        <end position="96"/>
    </location>
</feature>
<protein>
    <submittedName>
        <fullName evidence="2">Uncharacterized protein</fullName>
    </submittedName>
</protein>